<feature type="compositionally biased region" description="Polar residues" evidence="4">
    <location>
        <begin position="340"/>
        <end position="365"/>
    </location>
</feature>
<dbReference type="Pfam" id="PF16200">
    <property type="entry name" value="Band_7_C"/>
    <property type="match status" value="1"/>
</dbReference>
<sequence length="372" mass="41083">MFKTASIRSTRLLKLMVNHASRRHITGRGGTPINTIIVFVPQQEAWVVERFGRFTRILEPGINFLAPIVHKVAYVQSLKELAIDVPQQAAITMDNVTLNLDGVLYLRVTDPHKASYGVEDAEFAITQLAQTTMRSEIGKIALDTVFRERETLNVNIVEALNKAADAWGLTCLRYEIRDMKLPKKIQEAMQMQVEAERKKRASILESEGIREADINVAEGQKKAKILNSEAFKMEQINNAEGEANAILAKARAKANAINIVAQAISSKNGVNAVSYNVAEQYVSAFSNLAQKGNTVLLPANTGDVGSMVSQAMAIYTNLSEANKVKQTLSETKEVKEEEQQSQPTNINVNPESLDTDTHTLFSSELDSPDKPN</sequence>
<comment type="similarity">
    <text evidence="2">Belongs to the band 7/mec-2 family.</text>
</comment>
<evidence type="ECO:0000256" key="2">
    <source>
        <dbReference type="ARBA" id="ARBA00008164"/>
    </source>
</evidence>
<dbReference type="AlphaFoldDB" id="A0A6J8CWD2"/>
<dbReference type="FunFam" id="3.30.479.30:FF:000008">
    <property type="entry name" value="Stomatin-like protein 2, mitochondrial"/>
    <property type="match status" value="1"/>
</dbReference>
<evidence type="ECO:0000256" key="4">
    <source>
        <dbReference type="SAM" id="MobiDB-lite"/>
    </source>
</evidence>
<reference evidence="6 7" key="1">
    <citation type="submission" date="2020-06" db="EMBL/GenBank/DDBJ databases">
        <authorList>
            <person name="Li R."/>
            <person name="Bekaert M."/>
        </authorList>
    </citation>
    <scope>NUCLEOTIDE SEQUENCE [LARGE SCALE GENOMIC DNA]</scope>
    <source>
        <strain evidence="7">wild</strain>
    </source>
</reference>
<dbReference type="InterPro" id="IPR001107">
    <property type="entry name" value="Band_7"/>
</dbReference>
<evidence type="ECO:0000313" key="7">
    <source>
        <dbReference type="Proteomes" id="UP000507470"/>
    </source>
</evidence>
<dbReference type="InterPro" id="IPR050710">
    <property type="entry name" value="Band7/mec-2_domain"/>
</dbReference>
<dbReference type="OrthoDB" id="434619at2759"/>
<organism evidence="6 7">
    <name type="scientific">Mytilus coruscus</name>
    <name type="common">Sea mussel</name>
    <dbReference type="NCBI Taxonomy" id="42192"/>
    <lineage>
        <taxon>Eukaryota</taxon>
        <taxon>Metazoa</taxon>
        <taxon>Spiralia</taxon>
        <taxon>Lophotrochozoa</taxon>
        <taxon>Mollusca</taxon>
        <taxon>Bivalvia</taxon>
        <taxon>Autobranchia</taxon>
        <taxon>Pteriomorphia</taxon>
        <taxon>Mytilida</taxon>
        <taxon>Mytiloidea</taxon>
        <taxon>Mytilidae</taxon>
        <taxon>Mytilinae</taxon>
        <taxon>Mytilus</taxon>
    </lineage>
</organism>
<keyword evidence="3" id="KW-0496">Mitochondrion</keyword>
<comment type="subcellular location">
    <subcellularLocation>
        <location evidence="1">Mitochondrion</location>
    </subcellularLocation>
</comment>
<keyword evidence="7" id="KW-1185">Reference proteome</keyword>
<dbReference type="PANTHER" id="PTHR43327">
    <property type="entry name" value="STOMATIN-LIKE PROTEIN 2, MITOCHONDRIAL"/>
    <property type="match status" value="1"/>
</dbReference>
<dbReference type="GO" id="GO:0007005">
    <property type="term" value="P:mitochondrion organization"/>
    <property type="evidence" value="ECO:0007669"/>
    <property type="project" value="TreeGrafter"/>
</dbReference>
<gene>
    <name evidence="6" type="ORF">MCOR_34153</name>
</gene>
<dbReference type="InterPro" id="IPR001972">
    <property type="entry name" value="Stomatin_HflK_fam"/>
</dbReference>
<proteinExistence type="inferred from homology"/>
<name>A0A6J8CWD2_MYTCO</name>
<dbReference type="PANTHER" id="PTHR43327:SF10">
    <property type="entry name" value="STOMATIN-LIKE PROTEIN 2, MITOCHONDRIAL"/>
    <property type="match status" value="1"/>
</dbReference>
<dbReference type="InterPro" id="IPR036013">
    <property type="entry name" value="Band_7/SPFH_dom_sf"/>
</dbReference>
<dbReference type="CDD" id="cd08829">
    <property type="entry name" value="SPFH_paraslipin"/>
    <property type="match status" value="1"/>
</dbReference>
<dbReference type="Proteomes" id="UP000507470">
    <property type="component" value="Unassembled WGS sequence"/>
</dbReference>
<dbReference type="InterPro" id="IPR032435">
    <property type="entry name" value="STML2-like_C"/>
</dbReference>
<evidence type="ECO:0000313" key="6">
    <source>
        <dbReference type="EMBL" id="CAC5399931.1"/>
    </source>
</evidence>
<dbReference type="GO" id="GO:0016020">
    <property type="term" value="C:membrane"/>
    <property type="evidence" value="ECO:0007669"/>
    <property type="project" value="InterPro"/>
</dbReference>
<accession>A0A6J8CWD2</accession>
<dbReference type="Gene3D" id="3.30.479.30">
    <property type="entry name" value="Band 7 domain"/>
    <property type="match status" value="1"/>
</dbReference>
<dbReference type="GO" id="GO:0005739">
    <property type="term" value="C:mitochondrion"/>
    <property type="evidence" value="ECO:0007669"/>
    <property type="project" value="UniProtKB-SubCell"/>
</dbReference>
<dbReference type="SUPFAM" id="SSF117892">
    <property type="entry name" value="Band 7/SPFH domain"/>
    <property type="match status" value="1"/>
</dbReference>
<evidence type="ECO:0000256" key="3">
    <source>
        <dbReference type="ARBA" id="ARBA00023128"/>
    </source>
</evidence>
<protein>
    <submittedName>
        <fullName evidence="6">Uncharacterized protein C16G5.07c,Stomatin-like protein 2, mitochondrial,Uncharacterized protein MJ0827</fullName>
    </submittedName>
</protein>
<dbReference type="Pfam" id="PF01145">
    <property type="entry name" value="Band_7"/>
    <property type="match status" value="1"/>
</dbReference>
<dbReference type="EMBL" id="CACVKT020006132">
    <property type="protein sequence ID" value="CAC5399931.1"/>
    <property type="molecule type" value="Genomic_DNA"/>
</dbReference>
<evidence type="ECO:0000256" key="1">
    <source>
        <dbReference type="ARBA" id="ARBA00004173"/>
    </source>
</evidence>
<dbReference type="SMART" id="SM00244">
    <property type="entry name" value="PHB"/>
    <property type="match status" value="1"/>
</dbReference>
<dbReference type="PRINTS" id="PR00721">
    <property type="entry name" value="STOMATIN"/>
</dbReference>
<evidence type="ECO:0000259" key="5">
    <source>
        <dbReference type="SMART" id="SM00244"/>
    </source>
</evidence>
<feature type="region of interest" description="Disordered" evidence="4">
    <location>
        <begin position="331"/>
        <end position="372"/>
    </location>
</feature>
<feature type="domain" description="Band 7" evidence="5">
    <location>
        <begin position="35"/>
        <end position="193"/>
    </location>
</feature>